<dbReference type="Pfam" id="PF13567">
    <property type="entry name" value="DUF4131"/>
    <property type="match status" value="1"/>
</dbReference>
<feature type="transmembrane region" description="Helical" evidence="6">
    <location>
        <begin position="390"/>
        <end position="410"/>
    </location>
</feature>
<comment type="subcellular location">
    <subcellularLocation>
        <location evidence="1">Cell membrane</location>
        <topology evidence="1">Multi-pass membrane protein</topology>
    </subcellularLocation>
</comment>
<feature type="transmembrane region" description="Helical" evidence="6">
    <location>
        <begin position="527"/>
        <end position="545"/>
    </location>
</feature>
<dbReference type="SMART" id="SM00849">
    <property type="entry name" value="Lactamase_B"/>
    <property type="match status" value="1"/>
</dbReference>
<evidence type="ECO:0000256" key="3">
    <source>
        <dbReference type="ARBA" id="ARBA00022692"/>
    </source>
</evidence>
<keyword evidence="5 6" id="KW-0472">Membrane</keyword>
<name>A0ABV6IGL3_9BURK</name>
<protein>
    <submittedName>
        <fullName evidence="8">DNA internalization-related competence protein ComEC/Rec2</fullName>
    </submittedName>
</protein>
<dbReference type="Pfam" id="PF00753">
    <property type="entry name" value="Lactamase_B"/>
    <property type="match status" value="1"/>
</dbReference>
<dbReference type="InterPro" id="IPR004477">
    <property type="entry name" value="ComEC_N"/>
</dbReference>
<dbReference type="CDD" id="cd07731">
    <property type="entry name" value="ComA-like_MBL-fold"/>
    <property type="match status" value="1"/>
</dbReference>
<dbReference type="Proteomes" id="UP001589844">
    <property type="component" value="Unassembled WGS sequence"/>
</dbReference>
<dbReference type="RefSeq" id="WP_390213525.1">
    <property type="nucleotide sequence ID" value="NZ_JBHLXJ010000015.1"/>
</dbReference>
<evidence type="ECO:0000256" key="5">
    <source>
        <dbReference type="ARBA" id="ARBA00023136"/>
    </source>
</evidence>
<dbReference type="NCBIfam" id="TIGR00361">
    <property type="entry name" value="ComEC_Rec2"/>
    <property type="match status" value="1"/>
</dbReference>
<dbReference type="PANTHER" id="PTHR30619">
    <property type="entry name" value="DNA INTERNALIZATION/COMPETENCE PROTEIN COMEC/REC2"/>
    <property type="match status" value="1"/>
</dbReference>
<dbReference type="SUPFAM" id="SSF56281">
    <property type="entry name" value="Metallo-hydrolase/oxidoreductase"/>
    <property type="match status" value="1"/>
</dbReference>
<evidence type="ECO:0000313" key="9">
    <source>
        <dbReference type="Proteomes" id="UP001589844"/>
    </source>
</evidence>
<feature type="domain" description="Metallo-beta-lactamase" evidence="7">
    <location>
        <begin position="584"/>
        <end position="754"/>
    </location>
</feature>
<keyword evidence="4 6" id="KW-1133">Transmembrane helix</keyword>
<feature type="transmembrane region" description="Helical" evidence="6">
    <location>
        <begin position="496"/>
        <end position="515"/>
    </location>
</feature>
<dbReference type="InterPro" id="IPR036866">
    <property type="entry name" value="RibonucZ/Hydroxyglut_hydro"/>
</dbReference>
<feature type="transmembrane region" description="Helical" evidence="6">
    <location>
        <begin position="441"/>
        <end position="460"/>
    </location>
</feature>
<dbReference type="Gene3D" id="3.60.15.10">
    <property type="entry name" value="Ribonuclease Z/Hydroxyacylglutathione hydrolase-like"/>
    <property type="match status" value="1"/>
</dbReference>
<dbReference type="NCBIfam" id="TIGR00360">
    <property type="entry name" value="ComEC_N-term"/>
    <property type="match status" value="1"/>
</dbReference>
<dbReference type="InterPro" id="IPR052159">
    <property type="entry name" value="Competence_DNA_uptake"/>
</dbReference>
<evidence type="ECO:0000256" key="1">
    <source>
        <dbReference type="ARBA" id="ARBA00004651"/>
    </source>
</evidence>
<feature type="transmembrane region" description="Helical" evidence="6">
    <location>
        <begin position="466"/>
        <end position="489"/>
    </location>
</feature>
<comment type="caution">
    <text evidence="8">The sequence shown here is derived from an EMBL/GenBank/DDBJ whole genome shotgun (WGS) entry which is preliminary data.</text>
</comment>
<organism evidence="8 9">
    <name type="scientific">Undibacterium danionis</name>
    <dbReference type="NCBI Taxonomy" id="1812100"/>
    <lineage>
        <taxon>Bacteria</taxon>
        <taxon>Pseudomonadati</taxon>
        <taxon>Pseudomonadota</taxon>
        <taxon>Betaproteobacteria</taxon>
        <taxon>Burkholderiales</taxon>
        <taxon>Oxalobacteraceae</taxon>
        <taxon>Undibacterium</taxon>
    </lineage>
</organism>
<dbReference type="InterPro" id="IPR025405">
    <property type="entry name" value="DUF4131"/>
</dbReference>
<dbReference type="InterPro" id="IPR001279">
    <property type="entry name" value="Metallo-B-lactamas"/>
</dbReference>
<evidence type="ECO:0000256" key="6">
    <source>
        <dbReference type="SAM" id="Phobius"/>
    </source>
</evidence>
<dbReference type="InterPro" id="IPR004797">
    <property type="entry name" value="Competence_ComEC/Rec2"/>
</dbReference>
<dbReference type="PANTHER" id="PTHR30619:SF1">
    <property type="entry name" value="RECOMBINATION PROTEIN 2"/>
    <property type="match status" value="1"/>
</dbReference>
<keyword evidence="3 6" id="KW-0812">Transmembrane</keyword>
<feature type="transmembrane region" description="Helical" evidence="6">
    <location>
        <begin position="58"/>
        <end position="81"/>
    </location>
</feature>
<keyword evidence="2" id="KW-1003">Cell membrane</keyword>
<sequence>MRLALIGFAVGVALLQQQAQLLPSWAYLIVPLFFLSLLTLSSRPSLLSGLLRLPLLKAGLPIFFAVSLGFAWSGLYAHYYLSEQLPSALENRDLQITGVIDNLPNRVPQGVRFNFLVEKYHINGDLIAKDVAVLDKLPTKLSLAWFDQPSNPNAATELRPGQRWQLTVRLKRPHGNANPYGFDYEVWLLEQGIRATGSVRNINVSATEITTSASHPVQQEFVWSLHNLNQRARYHLREKIMSTLGEATYAGVIVALVIGDQRDIAQSDWQIFNRTGIGHLISISGLHITMIAGIFASLMYYLWRHSFFTQAQLPLRSPAPKVAALAGVVAAFFYVALAGFGVPAQRTLWMLSVVAIAVWSGRTASISHILCIALGLVLLLDPWAVLSPGFYLSFAAVAVLLFVSLGRYTFSIETKDDLRAMNKWQIRWHAIKEKLHLAGRAQYAVTMGLVPLSLLLFAQVSLISPIANAIAIPLVSFVVTPLALLGSILPAPFSDYLLASAHGLINLLAQFLTILSRNAWAVWSAPIPSWWTFTLAMAGICWLLMPRGWPVRLLGLICCLPLLLQPVSAPEFGHMRATVFDVGQGSAVLIETAKHRMLYDTGPGLSAETNTGTRVLLPYFQARGIHQLDQLMISHSDNDHSGGALSLMQNLDIPQVTSSLVSTHAIVLASSQHQRCQAGQSWNWDGVEFEILHPVPVIYTSSKWKSNALSCTLKISTKTHSLLLAGDVEAIQEDELVNSIAPKLKADVLLAPHHGSGTSSTTPFLLAVKPELALFQVGYLNRYQHPKPEVMQRYLDFGIKPLRTDTSGAITLQFGSAIKVNNTADEYRKDHARYWYGQ</sequence>
<reference evidence="8 9" key="1">
    <citation type="submission" date="2024-09" db="EMBL/GenBank/DDBJ databases">
        <authorList>
            <person name="Sun Q."/>
            <person name="Mori K."/>
        </authorList>
    </citation>
    <scope>NUCLEOTIDE SEQUENCE [LARGE SCALE GENOMIC DNA]</scope>
    <source>
        <strain evidence="8 9">CCM 8677</strain>
    </source>
</reference>
<keyword evidence="9" id="KW-1185">Reference proteome</keyword>
<accession>A0ABV6IGL3</accession>
<evidence type="ECO:0000256" key="4">
    <source>
        <dbReference type="ARBA" id="ARBA00022989"/>
    </source>
</evidence>
<evidence type="ECO:0000259" key="7">
    <source>
        <dbReference type="SMART" id="SM00849"/>
    </source>
</evidence>
<feature type="transmembrane region" description="Helical" evidence="6">
    <location>
        <begin position="349"/>
        <end position="378"/>
    </location>
</feature>
<feature type="transmembrane region" description="Helical" evidence="6">
    <location>
        <begin position="280"/>
        <end position="303"/>
    </location>
</feature>
<dbReference type="Pfam" id="PF03772">
    <property type="entry name" value="Competence"/>
    <property type="match status" value="1"/>
</dbReference>
<evidence type="ECO:0000256" key="2">
    <source>
        <dbReference type="ARBA" id="ARBA00022475"/>
    </source>
</evidence>
<dbReference type="EMBL" id="JBHLXJ010000015">
    <property type="protein sequence ID" value="MFC0350975.1"/>
    <property type="molecule type" value="Genomic_DNA"/>
</dbReference>
<feature type="transmembrane region" description="Helical" evidence="6">
    <location>
        <begin position="323"/>
        <end position="342"/>
    </location>
</feature>
<dbReference type="InterPro" id="IPR035681">
    <property type="entry name" value="ComA-like_MBL"/>
</dbReference>
<gene>
    <name evidence="8" type="ORF">ACFFJH_14250</name>
</gene>
<evidence type="ECO:0000313" key="8">
    <source>
        <dbReference type="EMBL" id="MFC0350975.1"/>
    </source>
</evidence>
<proteinExistence type="predicted"/>
<feature type="transmembrane region" description="Helical" evidence="6">
    <location>
        <begin position="25"/>
        <end position="46"/>
    </location>
</feature>